<protein>
    <recommendedName>
        <fullName evidence="4">Lipoprotein</fullName>
    </recommendedName>
</protein>
<dbReference type="Proteomes" id="UP000633365">
    <property type="component" value="Unassembled WGS sequence"/>
</dbReference>
<name>A0A935C3U5_9FIRM</name>
<dbReference type="RefSeq" id="WP_201428617.1">
    <property type="nucleotide sequence ID" value="NZ_JAEQMG010000163.1"/>
</dbReference>
<sequence length="189" mass="22085">MKKLICLFMAVVLLLLLSGCSRNNTDIAVYEKFAAKDENMPKLSELGEYISVNTLYHYGMIYIFEWEAYNLIVEYGEEDYESAKAAAQEKYTFETEELKGKRSIGYDAWQDVSLSPSFTFEGYQMNLLKQGELYSDRFPKLAYFVGFNDETHKIAYVYFRDPDLDAVDSMEEVLTKYCGWMTMFLRNML</sequence>
<comment type="caution">
    <text evidence="2">The sequence shown here is derived from an EMBL/GenBank/DDBJ whole genome shotgun (WGS) entry which is preliminary data.</text>
</comment>
<proteinExistence type="predicted"/>
<evidence type="ECO:0008006" key="4">
    <source>
        <dbReference type="Google" id="ProtNLM"/>
    </source>
</evidence>
<feature type="chain" id="PRO_5039696171" description="Lipoprotein" evidence="1">
    <location>
        <begin position="24"/>
        <end position="189"/>
    </location>
</feature>
<reference evidence="2" key="1">
    <citation type="submission" date="2021-01" db="EMBL/GenBank/DDBJ databases">
        <title>Genome public.</title>
        <authorList>
            <person name="Liu C."/>
            <person name="Sun Q."/>
        </authorList>
    </citation>
    <scope>NUCLEOTIDE SEQUENCE</scope>
    <source>
        <strain evidence="2">M6</strain>
    </source>
</reference>
<feature type="signal peptide" evidence="1">
    <location>
        <begin position="1"/>
        <end position="23"/>
    </location>
</feature>
<dbReference type="PROSITE" id="PS51257">
    <property type="entry name" value="PROKAR_LIPOPROTEIN"/>
    <property type="match status" value="1"/>
</dbReference>
<organism evidence="2 3">
    <name type="scientific">Ruminococcus difficilis</name>
    <dbReference type="NCBI Taxonomy" id="2763069"/>
    <lineage>
        <taxon>Bacteria</taxon>
        <taxon>Bacillati</taxon>
        <taxon>Bacillota</taxon>
        <taxon>Clostridia</taxon>
        <taxon>Eubacteriales</taxon>
        <taxon>Oscillospiraceae</taxon>
        <taxon>Ruminococcus</taxon>
    </lineage>
</organism>
<evidence type="ECO:0000313" key="2">
    <source>
        <dbReference type="EMBL" id="MBK6089926.1"/>
    </source>
</evidence>
<dbReference type="AlphaFoldDB" id="A0A935C3U5"/>
<dbReference type="EMBL" id="JAEQMG010000163">
    <property type="protein sequence ID" value="MBK6089926.1"/>
    <property type="molecule type" value="Genomic_DNA"/>
</dbReference>
<keyword evidence="3" id="KW-1185">Reference proteome</keyword>
<accession>A0A935C3U5</accession>
<gene>
    <name evidence="2" type="ORF">JKK62_14975</name>
</gene>
<keyword evidence="1" id="KW-0732">Signal</keyword>
<evidence type="ECO:0000313" key="3">
    <source>
        <dbReference type="Proteomes" id="UP000633365"/>
    </source>
</evidence>
<evidence type="ECO:0000256" key="1">
    <source>
        <dbReference type="SAM" id="SignalP"/>
    </source>
</evidence>